<proteinExistence type="predicted"/>
<evidence type="ECO:0000256" key="1">
    <source>
        <dbReference type="ARBA" id="ARBA00023015"/>
    </source>
</evidence>
<evidence type="ECO:0000259" key="6">
    <source>
        <dbReference type="PROSITE" id="PS51063"/>
    </source>
</evidence>
<evidence type="ECO:0000256" key="3">
    <source>
        <dbReference type="ARBA" id="ARBA00023159"/>
    </source>
</evidence>
<keyword evidence="2" id="KW-0238">DNA-binding</keyword>
<keyword evidence="3" id="KW-0010">Activator</keyword>
<evidence type="ECO:0000256" key="2">
    <source>
        <dbReference type="ARBA" id="ARBA00023125"/>
    </source>
</evidence>
<dbReference type="InterPro" id="IPR036388">
    <property type="entry name" value="WH-like_DNA-bd_sf"/>
</dbReference>
<evidence type="ECO:0000313" key="8">
    <source>
        <dbReference type="Proteomes" id="UP000315636"/>
    </source>
</evidence>
<dbReference type="PROSITE" id="PS50042">
    <property type="entry name" value="CNMP_BINDING_3"/>
    <property type="match status" value="1"/>
</dbReference>
<dbReference type="GO" id="GO:0005829">
    <property type="term" value="C:cytosol"/>
    <property type="evidence" value="ECO:0007669"/>
    <property type="project" value="TreeGrafter"/>
</dbReference>
<dbReference type="EMBL" id="FXTI01000004">
    <property type="protein sequence ID" value="SMO60606.1"/>
    <property type="molecule type" value="Genomic_DNA"/>
</dbReference>
<organism evidence="7 8">
    <name type="scientific">Melghirimyces algeriensis</name>
    <dbReference type="NCBI Taxonomy" id="910412"/>
    <lineage>
        <taxon>Bacteria</taxon>
        <taxon>Bacillati</taxon>
        <taxon>Bacillota</taxon>
        <taxon>Bacilli</taxon>
        <taxon>Bacillales</taxon>
        <taxon>Thermoactinomycetaceae</taxon>
        <taxon>Melghirimyces</taxon>
    </lineage>
</organism>
<dbReference type="GO" id="GO:0003700">
    <property type="term" value="F:DNA-binding transcription factor activity"/>
    <property type="evidence" value="ECO:0007669"/>
    <property type="project" value="TreeGrafter"/>
</dbReference>
<dbReference type="Pfam" id="PF13545">
    <property type="entry name" value="HTH_Crp_2"/>
    <property type="match status" value="1"/>
</dbReference>
<name>A0A521CME4_9BACL</name>
<feature type="domain" description="HTH crp-type" evidence="6">
    <location>
        <begin position="143"/>
        <end position="216"/>
    </location>
</feature>
<dbReference type="SUPFAM" id="SSF51206">
    <property type="entry name" value="cAMP-binding domain-like"/>
    <property type="match status" value="1"/>
</dbReference>
<accession>A0A521CME4</accession>
<sequence>MQNQKPKRFMDHLTPKNRERITEIMTIKNIPAGNYLFHDQDLTNNLYLIVDGRVQVTKITDQGMELTFALKQAGDLLETSAFWGTQYCTCFALTLLDTVVGVIRFQDLENLWRQYPDLSVEFMRWMALEQRIMQSKMRDLMLYGKSGALCSTLIRLANTFGTPTEDGIYIDIKLTNQDLAYFIGATRESVNRILGKWKTDQVLSINNGCIFIHNIQYLKDLIQCEECPIDICVL</sequence>
<dbReference type="PANTHER" id="PTHR24567">
    <property type="entry name" value="CRP FAMILY TRANSCRIPTIONAL REGULATORY PROTEIN"/>
    <property type="match status" value="1"/>
</dbReference>
<dbReference type="GO" id="GO:0003677">
    <property type="term" value="F:DNA binding"/>
    <property type="evidence" value="ECO:0007669"/>
    <property type="project" value="UniProtKB-KW"/>
</dbReference>
<dbReference type="InterPro" id="IPR000595">
    <property type="entry name" value="cNMP-bd_dom"/>
</dbReference>
<evidence type="ECO:0000256" key="4">
    <source>
        <dbReference type="ARBA" id="ARBA00023163"/>
    </source>
</evidence>
<keyword evidence="4" id="KW-0804">Transcription</keyword>
<dbReference type="PANTHER" id="PTHR24567:SF74">
    <property type="entry name" value="HTH-TYPE TRANSCRIPTIONAL REGULATOR ARCR"/>
    <property type="match status" value="1"/>
</dbReference>
<dbReference type="InterPro" id="IPR018490">
    <property type="entry name" value="cNMP-bd_dom_sf"/>
</dbReference>
<dbReference type="AlphaFoldDB" id="A0A521CME4"/>
<gene>
    <name evidence="7" type="ORF">SAMN06264849_10480</name>
</gene>
<feature type="domain" description="Cyclic nucleotide-binding" evidence="5">
    <location>
        <begin position="9"/>
        <end position="77"/>
    </location>
</feature>
<dbReference type="SMART" id="SM00100">
    <property type="entry name" value="cNMP"/>
    <property type="match status" value="1"/>
</dbReference>
<dbReference type="InterPro" id="IPR050397">
    <property type="entry name" value="Env_Response_Regulators"/>
</dbReference>
<dbReference type="Pfam" id="PF00027">
    <property type="entry name" value="cNMP_binding"/>
    <property type="match status" value="1"/>
</dbReference>
<dbReference type="Gene3D" id="2.60.120.10">
    <property type="entry name" value="Jelly Rolls"/>
    <property type="match status" value="1"/>
</dbReference>
<dbReference type="Gene3D" id="1.10.10.10">
    <property type="entry name" value="Winged helix-like DNA-binding domain superfamily/Winged helix DNA-binding domain"/>
    <property type="match status" value="1"/>
</dbReference>
<reference evidence="7 8" key="1">
    <citation type="submission" date="2017-05" db="EMBL/GenBank/DDBJ databases">
        <authorList>
            <person name="Varghese N."/>
            <person name="Submissions S."/>
        </authorList>
    </citation>
    <scope>NUCLEOTIDE SEQUENCE [LARGE SCALE GENOMIC DNA]</scope>
    <source>
        <strain evidence="7 8">DSM 45474</strain>
    </source>
</reference>
<dbReference type="InterPro" id="IPR014710">
    <property type="entry name" value="RmlC-like_jellyroll"/>
</dbReference>
<dbReference type="Proteomes" id="UP000315636">
    <property type="component" value="Unassembled WGS sequence"/>
</dbReference>
<dbReference type="SMART" id="SM00419">
    <property type="entry name" value="HTH_CRP"/>
    <property type="match status" value="1"/>
</dbReference>
<dbReference type="SUPFAM" id="SSF46785">
    <property type="entry name" value="Winged helix' DNA-binding domain"/>
    <property type="match status" value="1"/>
</dbReference>
<dbReference type="CDD" id="cd00038">
    <property type="entry name" value="CAP_ED"/>
    <property type="match status" value="1"/>
</dbReference>
<dbReference type="InterPro" id="IPR012318">
    <property type="entry name" value="HTH_CRP"/>
</dbReference>
<dbReference type="PROSITE" id="PS51063">
    <property type="entry name" value="HTH_CRP_2"/>
    <property type="match status" value="1"/>
</dbReference>
<evidence type="ECO:0000313" key="7">
    <source>
        <dbReference type="EMBL" id="SMO60606.1"/>
    </source>
</evidence>
<dbReference type="RefSeq" id="WP_185956124.1">
    <property type="nucleotide sequence ID" value="NZ_FXTI01000004.1"/>
</dbReference>
<evidence type="ECO:0000259" key="5">
    <source>
        <dbReference type="PROSITE" id="PS50042"/>
    </source>
</evidence>
<keyword evidence="1" id="KW-0805">Transcription regulation</keyword>
<keyword evidence="8" id="KW-1185">Reference proteome</keyword>
<protein>
    <submittedName>
        <fullName evidence="7">CRP/FNR family transcriptional regulator, anaerobic regulatory protein</fullName>
    </submittedName>
</protein>
<dbReference type="PRINTS" id="PR00034">
    <property type="entry name" value="HTHCRP"/>
</dbReference>
<dbReference type="InterPro" id="IPR036390">
    <property type="entry name" value="WH_DNA-bd_sf"/>
</dbReference>